<keyword evidence="5" id="KW-0175">Coiled coil</keyword>
<dbReference type="GO" id="GO:0005874">
    <property type="term" value="C:microtubule"/>
    <property type="evidence" value="ECO:0007669"/>
    <property type="project" value="UniProtKB-KW"/>
</dbReference>
<dbReference type="SUPFAM" id="SSF74924">
    <property type="entry name" value="Cap-Gly domain"/>
    <property type="match status" value="1"/>
</dbReference>
<dbReference type="AlphaFoldDB" id="A0A4P9WXH6"/>
<feature type="domain" description="CAP-Gly" evidence="7">
    <location>
        <begin position="17"/>
        <end position="59"/>
    </location>
</feature>
<dbReference type="Proteomes" id="UP000268535">
    <property type="component" value="Unassembled WGS sequence"/>
</dbReference>
<evidence type="ECO:0000256" key="1">
    <source>
        <dbReference type="ARBA" id="ARBA00004186"/>
    </source>
</evidence>
<organism evidence="8 9">
    <name type="scientific">Caulochytrium protostelioides</name>
    <dbReference type="NCBI Taxonomy" id="1555241"/>
    <lineage>
        <taxon>Eukaryota</taxon>
        <taxon>Fungi</taxon>
        <taxon>Fungi incertae sedis</taxon>
        <taxon>Chytridiomycota</taxon>
        <taxon>Chytridiomycota incertae sedis</taxon>
        <taxon>Chytridiomycetes</taxon>
        <taxon>Caulochytriales</taxon>
        <taxon>Caulochytriaceae</taxon>
        <taxon>Caulochytrium</taxon>
    </lineage>
</organism>
<feature type="non-terminal residue" evidence="8">
    <location>
        <position position="1"/>
    </location>
</feature>
<gene>
    <name evidence="8" type="ORF">CAUPRSCDRAFT_2054</name>
</gene>
<evidence type="ECO:0000256" key="3">
    <source>
        <dbReference type="ARBA" id="ARBA00022701"/>
    </source>
</evidence>
<dbReference type="InterPro" id="IPR000938">
    <property type="entry name" value="CAP-Gly_domain"/>
</dbReference>
<dbReference type="Gene3D" id="2.30.30.190">
    <property type="entry name" value="CAP Gly-rich-like domain"/>
    <property type="match status" value="1"/>
</dbReference>
<keyword evidence="6" id="KW-0206">Cytoskeleton</keyword>
<dbReference type="Pfam" id="PF01302">
    <property type="entry name" value="CAP_GLY"/>
    <property type="match status" value="1"/>
</dbReference>
<comment type="subcellular location">
    <subcellularLocation>
        <location evidence="1">Cytoplasm</location>
        <location evidence="1">Cytoskeleton</location>
        <location evidence="1">Spindle</location>
    </subcellularLocation>
</comment>
<dbReference type="InterPro" id="IPR036859">
    <property type="entry name" value="CAP-Gly_dom_sf"/>
</dbReference>
<evidence type="ECO:0000313" key="8">
    <source>
        <dbReference type="EMBL" id="RKO98114.1"/>
    </source>
</evidence>
<proteinExistence type="predicted"/>
<evidence type="ECO:0000256" key="4">
    <source>
        <dbReference type="ARBA" id="ARBA00023017"/>
    </source>
</evidence>
<accession>A0A4P9WXH6</accession>
<keyword evidence="4" id="KW-0243">Dynein</keyword>
<dbReference type="GO" id="GO:0005819">
    <property type="term" value="C:spindle"/>
    <property type="evidence" value="ECO:0007669"/>
    <property type="project" value="UniProtKB-SubCell"/>
</dbReference>
<evidence type="ECO:0000256" key="5">
    <source>
        <dbReference type="ARBA" id="ARBA00023054"/>
    </source>
</evidence>
<dbReference type="EMBL" id="ML009115">
    <property type="protein sequence ID" value="RKO98114.1"/>
    <property type="molecule type" value="Genomic_DNA"/>
</dbReference>
<feature type="non-terminal residue" evidence="8">
    <location>
        <position position="59"/>
    </location>
</feature>
<name>A0A4P9WXH6_9FUNG</name>
<sequence length="59" mass="6471">GVRIRARGSEGTVRYVGETEFAPGIWVGLDLDEASGKNDGSVQGFRYFDARPSHGLFIR</sequence>
<evidence type="ECO:0000256" key="6">
    <source>
        <dbReference type="ARBA" id="ARBA00023212"/>
    </source>
</evidence>
<dbReference type="GO" id="GO:0030286">
    <property type="term" value="C:dynein complex"/>
    <property type="evidence" value="ECO:0007669"/>
    <property type="project" value="UniProtKB-KW"/>
</dbReference>
<reference evidence="9" key="1">
    <citation type="journal article" date="2018" name="Nat. Microbiol.">
        <title>Leveraging single-cell genomics to expand the fungal tree of life.</title>
        <authorList>
            <person name="Ahrendt S.R."/>
            <person name="Quandt C.A."/>
            <person name="Ciobanu D."/>
            <person name="Clum A."/>
            <person name="Salamov A."/>
            <person name="Andreopoulos B."/>
            <person name="Cheng J.F."/>
            <person name="Woyke T."/>
            <person name="Pelin A."/>
            <person name="Henrissat B."/>
            <person name="Reynolds N.K."/>
            <person name="Benny G.L."/>
            <person name="Smith M.E."/>
            <person name="James T.Y."/>
            <person name="Grigoriev I.V."/>
        </authorList>
    </citation>
    <scope>NUCLEOTIDE SEQUENCE [LARGE SCALE GENOMIC DNA]</scope>
    <source>
        <strain evidence="9">ATCC 52028</strain>
    </source>
</reference>
<evidence type="ECO:0000259" key="7">
    <source>
        <dbReference type="PROSITE" id="PS50245"/>
    </source>
</evidence>
<keyword evidence="3" id="KW-0493">Microtubule</keyword>
<evidence type="ECO:0000313" key="9">
    <source>
        <dbReference type="Proteomes" id="UP000268535"/>
    </source>
</evidence>
<dbReference type="PROSITE" id="PS00845">
    <property type="entry name" value="CAP_GLY_1"/>
    <property type="match status" value="1"/>
</dbReference>
<keyword evidence="2" id="KW-0963">Cytoplasm</keyword>
<dbReference type="PROSITE" id="PS50245">
    <property type="entry name" value="CAP_GLY_2"/>
    <property type="match status" value="1"/>
</dbReference>
<dbReference type="PANTHER" id="PTHR18916">
    <property type="entry name" value="DYNACTIN 1-RELATED MICROTUBULE-BINDING"/>
    <property type="match status" value="1"/>
</dbReference>
<protein>
    <recommendedName>
        <fullName evidence="7">CAP-Gly domain-containing protein</fullName>
    </recommendedName>
</protein>
<dbReference type="PANTHER" id="PTHR18916:SF6">
    <property type="entry name" value="DYNACTIN SUBUNIT 1"/>
    <property type="match status" value="1"/>
</dbReference>
<evidence type="ECO:0000256" key="2">
    <source>
        <dbReference type="ARBA" id="ARBA00022490"/>
    </source>
</evidence>
<dbReference type="SMART" id="SM01052">
    <property type="entry name" value="CAP_GLY"/>
    <property type="match status" value="1"/>
</dbReference>